<sequence length="98" mass="11331">MPVCFVVYLNITDPVRFAEYFQTVMPVIQRRGGRLIAQGIPEVIEGTMTWKQAVVFEWSSREDFLSYWHSDEYAEIKQLRKGTVEFQAAIVEGVRSPS</sequence>
<name>A0A367Q0T5_9NOSO</name>
<dbReference type="SUPFAM" id="SSF54909">
    <property type="entry name" value="Dimeric alpha+beta barrel"/>
    <property type="match status" value="1"/>
</dbReference>
<feature type="domain" description="DUF1330" evidence="1">
    <location>
        <begin position="6"/>
        <end position="94"/>
    </location>
</feature>
<dbReference type="Gene3D" id="3.30.70.100">
    <property type="match status" value="1"/>
</dbReference>
<evidence type="ECO:0000313" key="3">
    <source>
        <dbReference type="Proteomes" id="UP000252107"/>
    </source>
</evidence>
<protein>
    <recommendedName>
        <fullName evidence="1">DUF1330 domain-containing protein</fullName>
    </recommendedName>
</protein>
<gene>
    <name evidence="2" type="ORF">A6770_33660</name>
</gene>
<dbReference type="Pfam" id="PF07045">
    <property type="entry name" value="DUF1330"/>
    <property type="match status" value="1"/>
</dbReference>
<evidence type="ECO:0000259" key="1">
    <source>
        <dbReference type="Pfam" id="PF07045"/>
    </source>
</evidence>
<accession>A0A367Q0T5</accession>
<evidence type="ECO:0000313" key="2">
    <source>
        <dbReference type="EMBL" id="RCJ17768.1"/>
    </source>
</evidence>
<dbReference type="PANTHER" id="PTHR41521">
    <property type="match status" value="1"/>
</dbReference>
<dbReference type="InterPro" id="IPR010753">
    <property type="entry name" value="DUF1330"/>
</dbReference>
<dbReference type="Proteomes" id="UP000252107">
    <property type="component" value="Unassembled WGS sequence"/>
</dbReference>
<proteinExistence type="predicted"/>
<keyword evidence="3" id="KW-1185">Reference proteome</keyword>
<dbReference type="PANTHER" id="PTHR41521:SF4">
    <property type="entry name" value="BLR0684 PROTEIN"/>
    <property type="match status" value="1"/>
</dbReference>
<dbReference type="InterPro" id="IPR011008">
    <property type="entry name" value="Dimeric_a/b-barrel"/>
</dbReference>
<dbReference type="AlphaFoldDB" id="A0A367Q0T5"/>
<reference evidence="2" key="1">
    <citation type="submission" date="2016-04" db="EMBL/GenBank/DDBJ databases">
        <authorList>
            <person name="Tabuchi Yagui T.R."/>
        </authorList>
    </citation>
    <scope>NUCLEOTIDE SEQUENCE [LARGE SCALE GENOMIC DNA]</scope>
    <source>
        <strain evidence="2">NIES-26</strain>
    </source>
</reference>
<comment type="caution">
    <text evidence="2">The sequence shown here is derived from an EMBL/GenBank/DDBJ whole genome shotgun (WGS) entry which is preliminary data.</text>
</comment>
<dbReference type="EMBL" id="LXQD01000354">
    <property type="protein sequence ID" value="RCJ17768.1"/>
    <property type="molecule type" value="Genomic_DNA"/>
</dbReference>
<organism evidence="2 3">
    <name type="scientific">Nostoc minutum NIES-26</name>
    <dbReference type="NCBI Taxonomy" id="1844469"/>
    <lineage>
        <taxon>Bacteria</taxon>
        <taxon>Bacillati</taxon>
        <taxon>Cyanobacteriota</taxon>
        <taxon>Cyanophyceae</taxon>
        <taxon>Nostocales</taxon>
        <taxon>Nostocaceae</taxon>
        <taxon>Nostoc</taxon>
    </lineage>
</organism>